<reference evidence="1" key="1">
    <citation type="journal article" date="2020" name="Nature">
        <title>Giant virus diversity and host interactions through global metagenomics.</title>
        <authorList>
            <person name="Schulz F."/>
            <person name="Roux S."/>
            <person name="Paez-Espino D."/>
            <person name="Jungbluth S."/>
            <person name="Walsh D.A."/>
            <person name="Denef V.J."/>
            <person name="McMahon K.D."/>
            <person name="Konstantinidis K.T."/>
            <person name="Eloe-Fadrosh E.A."/>
            <person name="Kyrpides N.C."/>
            <person name="Woyke T."/>
        </authorList>
    </citation>
    <scope>NUCLEOTIDE SEQUENCE</scope>
    <source>
        <strain evidence="1">GVMAG-M-3300009185-36</strain>
    </source>
</reference>
<dbReference type="AlphaFoldDB" id="A0A6C0B158"/>
<organism evidence="1">
    <name type="scientific">viral metagenome</name>
    <dbReference type="NCBI Taxonomy" id="1070528"/>
    <lineage>
        <taxon>unclassified sequences</taxon>
        <taxon>metagenomes</taxon>
        <taxon>organismal metagenomes</taxon>
    </lineage>
</organism>
<name>A0A6C0B158_9ZZZZ</name>
<protein>
    <submittedName>
        <fullName evidence="1">Uncharacterized protein</fullName>
    </submittedName>
</protein>
<proteinExistence type="predicted"/>
<accession>A0A6C0B158</accession>
<evidence type="ECO:0000313" key="1">
    <source>
        <dbReference type="EMBL" id="QHS85832.1"/>
    </source>
</evidence>
<dbReference type="EMBL" id="MN739048">
    <property type="protein sequence ID" value="QHS85832.1"/>
    <property type="molecule type" value="Genomic_DNA"/>
</dbReference>
<sequence>MSQEPHLFAHEKAFREEKGYQTRCHIFKSLQKLQKKRNDTEELPLLIGLQNGIFNCM</sequence>